<evidence type="ECO:0000256" key="1">
    <source>
        <dbReference type="SAM" id="MobiDB-lite"/>
    </source>
</evidence>
<dbReference type="Proteomes" id="UP001456524">
    <property type="component" value="Unassembled WGS sequence"/>
</dbReference>
<comment type="caution">
    <text evidence="2">The sequence shown here is derived from an EMBL/GenBank/DDBJ whole genome shotgun (WGS) entry which is preliminary data.</text>
</comment>
<evidence type="ECO:0000313" key="2">
    <source>
        <dbReference type="EMBL" id="KAK8163750.1"/>
    </source>
</evidence>
<accession>A0ABR1XPY9</accession>
<gene>
    <name evidence="2" type="ORF">IWX90DRAFT_238641</name>
</gene>
<reference evidence="2 3" key="1">
    <citation type="journal article" date="2022" name="G3 (Bethesda)">
        <title>Enemy or ally: a genomic approach to elucidate the lifestyle of Phyllosticta citrichinaensis.</title>
        <authorList>
            <person name="Buijs V.A."/>
            <person name="Groenewald J.Z."/>
            <person name="Haridas S."/>
            <person name="LaButti K.M."/>
            <person name="Lipzen A."/>
            <person name="Martin F.M."/>
            <person name="Barry K."/>
            <person name="Grigoriev I.V."/>
            <person name="Crous P.W."/>
            <person name="Seidl M.F."/>
        </authorList>
    </citation>
    <scope>NUCLEOTIDE SEQUENCE [LARGE SCALE GENOMIC DNA]</scope>
    <source>
        <strain evidence="2 3">CBS 129764</strain>
    </source>
</reference>
<name>A0ABR1XPY9_9PEZI</name>
<proteinExistence type="predicted"/>
<organism evidence="2 3">
    <name type="scientific">Phyllosticta citrichinensis</name>
    <dbReference type="NCBI Taxonomy" id="1130410"/>
    <lineage>
        <taxon>Eukaryota</taxon>
        <taxon>Fungi</taxon>
        <taxon>Dikarya</taxon>
        <taxon>Ascomycota</taxon>
        <taxon>Pezizomycotina</taxon>
        <taxon>Dothideomycetes</taxon>
        <taxon>Dothideomycetes incertae sedis</taxon>
        <taxon>Botryosphaeriales</taxon>
        <taxon>Phyllostictaceae</taxon>
        <taxon>Phyllosticta</taxon>
    </lineage>
</organism>
<keyword evidence="3" id="KW-1185">Reference proteome</keyword>
<dbReference type="EMBL" id="JBBWUH010000006">
    <property type="protein sequence ID" value="KAK8163750.1"/>
    <property type="molecule type" value="Genomic_DNA"/>
</dbReference>
<sequence>MPSWPHSLSFAARASFVARWRTKERPHAHHRPRGIFTPPSVICLLLTVDPRPIPDTVPSISWAAQPVFACATPRSLVNIGAGVSISMPCLAVDENSSSVLRYVPYLFRDLIWDLRRVGVGRDSHRRATKKKKKSGKASCQPARVPSLRQAGESHRWLRDGRLTSMHPWAWRRRTADYRINAG</sequence>
<feature type="compositionally biased region" description="Basic residues" evidence="1">
    <location>
        <begin position="123"/>
        <end position="135"/>
    </location>
</feature>
<protein>
    <submittedName>
        <fullName evidence="2">Uncharacterized protein</fullName>
    </submittedName>
</protein>
<feature type="region of interest" description="Disordered" evidence="1">
    <location>
        <begin position="122"/>
        <end position="151"/>
    </location>
</feature>
<evidence type="ECO:0000313" key="3">
    <source>
        <dbReference type="Proteomes" id="UP001456524"/>
    </source>
</evidence>